<keyword evidence="3 6" id="KW-0249">Electron transport</keyword>
<dbReference type="PRINTS" id="PR00160">
    <property type="entry name" value="GLUTAREDOXIN"/>
</dbReference>
<name>A0A1K2HMB6_9NEIS</name>
<organism evidence="8 9">
    <name type="scientific">Chitinimonas taiwanensis DSM 18899</name>
    <dbReference type="NCBI Taxonomy" id="1121279"/>
    <lineage>
        <taxon>Bacteria</taxon>
        <taxon>Pseudomonadati</taxon>
        <taxon>Pseudomonadota</taxon>
        <taxon>Betaproteobacteria</taxon>
        <taxon>Neisseriales</taxon>
        <taxon>Chitinibacteraceae</taxon>
        <taxon>Chitinimonas</taxon>
    </lineage>
</organism>
<evidence type="ECO:0000256" key="1">
    <source>
        <dbReference type="ARBA" id="ARBA00007787"/>
    </source>
</evidence>
<dbReference type="PROSITE" id="PS51354">
    <property type="entry name" value="GLUTAREDOXIN_2"/>
    <property type="match status" value="1"/>
</dbReference>
<dbReference type="EMBL" id="FPKR01000010">
    <property type="protein sequence ID" value="SFZ77837.1"/>
    <property type="molecule type" value="Genomic_DNA"/>
</dbReference>
<evidence type="ECO:0000313" key="9">
    <source>
        <dbReference type="Proteomes" id="UP000186513"/>
    </source>
</evidence>
<dbReference type="NCBIfam" id="TIGR02181">
    <property type="entry name" value="GRX_bact"/>
    <property type="match status" value="1"/>
</dbReference>
<dbReference type="CDD" id="cd03418">
    <property type="entry name" value="GRX_GRXb_1_3_like"/>
    <property type="match status" value="1"/>
</dbReference>
<dbReference type="GO" id="GO:0015038">
    <property type="term" value="F:glutathione disulfide oxidoreductase activity"/>
    <property type="evidence" value="ECO:0007669"/>
    <property type="project" value="UniProtKB-UniRule"/>
</dbReference>
<comment type="similarity">
    <text evidence="1 6">Belongs to the glutaredoxin family.</text>
</comment>
<dbReference type="PANTHER" id="PTHR46679">
    <property type="match status" value="1"/>
</dbReference>
<evidence type="ECO:0000256" key="5">
    <source>
        <dbReference type="ARBA" id="ARBA00023284"/>
    </source>
</evidence>
<dbReference type="RefSeq" id="WP_072429133.1">
    <property type="nucleotide sequence ID" value="NZ_FPKR01000010.1"/>
</dbReference>
<dbReference type="InterPro" id="IPR011900">
    <property type="entry name" value="GRX_bact"/>
</dbReference>
<evidence type="ECO:0000256" key="4">
    <source>
        <dbReference type="ARBA" id="ARBA00023157"/>
    </source>
</evidence>
<evidence type="ECO:0000313" key="8">
    <source>
        <dbReference type="EMBL" id="SFZ77837.1"/>
    </source>
</evidence>
<dbReference type="InterPro" id="IPR036249">
    <property type="entry name" value="Thioredoxin-like_sf"/>
</dbReference>
<proteinExistence type="inferred from homology"/>
<sequence>MTDITLYHTSTCPYCVQAERLLSRKGITAINKLNIAQSEALRDEMITRSGRRTVPQIFINGQHIGGFDDLARLEQSGDLAPLLGLKP</sequence>
<evidence type="ECO:0000256" key="2">
    <source>
        <dbReference type="ARBA" id="ARBA00022448"/>
    </source>
</evidence>
<dbReference type="Proteomes" id="UP000186513">
    <property type="component" value="Unassembled WGS sequence"/>
</dbReference>
<dbReference type="Pfam" id="PF00462">
    <property type="entry name" value="Glutaredoxin"/>
    <property type="match status" value="1"/>
</dbReference>
<dbReference type="InterPro" id="IPR002109">
    <property type="entry name" value="Glutaredoxin"/>
</dbReference>
<gene>
    <name evidence="8" type="ORF">SAMN02745887_02634</name>
</gene>
<dbReference type="PANTHER" id="PTHR46679:SF1">
    <property type="entry name" value="GLUTAREDOXIN-2, MITOCHONDRIAL"/>
    <property type="match status" value="1"/>
</dbReference>
<keyword evidence="5 6" id="KW-0676">Redox-active center</keyword>
<reference evidence="8 9" key="1">
    <citation type="submission" date="2016-11" db="EMBL/GenBank/DDBJ databases">
        <authorList>
            <person name="Jaros S."/>
            <person name="Januszkiewicz K."/>
            <person name="Wedrychowicz H."/>
        </authorList>
    </citation>
    <scope>NUCLEOTIDE SEQUENCE [LARGE SCALE GENOMIC DNA]</scope>
    <source>
        <strain evidence="8 9">DSM 18899</strain>
    </source>
</reference>
<keyword evidence="9" id="KW-1185">Reference proteome</keyword>
<dbReference type="InterPro" id="IPR014025">
    <property type="entry name" value="Glutaredoxin_subgr"/>
</dbReference>
<feature type="domain" description="Glutaredoxin" evidence="7">
    <location>
        <begin position="4"/>
        <end position="64"/>
    </location>
</feature>
<dbReference type="AlphaFoldDB" id="A0A1K2HMB6"/>
<comment type="function">
    <text evidence="6">Has a glutathione-disulfide oxidoreductase activity in the presence of NADPH and glutathione reductase. Reduces low molecular weight disulfides and proteins.</text>
</comment>
<evidence type="ECO:0000256" key="3">
    <source>
        <dbReference type="ARBA" id="ARBA00022982"/>
    </source>
</evidence>
<evidence type="ECO:0000259" key="7">
    <source>
        <dbReference type="Pfam" id="PF00462"/>
    </source>
</evidence>
<keyword evidence="4" id="KW-1015">Disulfide bond</keyword>
<dbReference type="Gene3D" id="3.40.30.10">
    <property type="entry name" value="Glutaredoxin"/>
    <property type="match status" value="1"/>
</dbReference>
<dbReference type="OrthoDB" id="9814618at2"/>
<protein>
    <recommendedName>
        <fullName evidence="6">Glutaredoxin</fullName>
    </recommendedName>
</protein>
<keyword evidence="6" id="KW-0963">Cytoplasm</keyword>
<dbReference type="SUPFAM" id="SSF52833">
    <property type="entry name" value="Thioredoxin-like"/>
    <property type="match status" value="1"/>
</dbReference>
<dbReference type="STRING" id="1121279.SAMN02745887_02634"/>
<keyword evidence="2 6" id="KW-0813">Transport</keyword>
<dbReference type="PROSITE" id="PS00195">
    <property type="entry name" value="GLUTAREDOXIN_1"/>
    <property type="match status" value="1"/>
</dbReference>
<dbReference type="InterPro" id="IPR011767">
    <property type="entry name" value="GLR_AS"/>
</dbReference>
<dbReference type="GO" id="GO:0045454">
    <property type="term" value="P:cell redox homeostasis"/>
    <property type="evidence" value="ECO:0007669"/>
    <property type="project" value="InterPro"/>
</dbReference>
<evidence type="ECO:0000256" key="6">
    <source>
        <dbReference type="RuleBase" id="RU364065"/>
    </source>
</evidence>
<accession>A0A1K2HMB6</accession>
<dbReference type="GO" id="GO:0015035">
    <property type="term" value="F:protein-disulfide reductase activity"/>
    <property type="evidence" value="ECO:0007669"/>
    <property type="project" value="TreeGrafter"/>
</dbReference>